<evidence type="ECO:0008006" key="4">
    <source>
        <dbReference type="Google" id="ProtNLM"/>
    </source>
</evidence>
<dbReference type="AlphaFoldDB" id="L1LES4"/>
<dbReference type="KEGG" id="beq:BEWA_038790"/>
<comment type="caution">
    <text evidence="2">The sequence shown here is derived from an EMBL/GenBank/DDBJ whole genome shotgun (WGS) entry which is preliminary data.</text>
</comment>
<dbReference type="VEuPathDB" id="PiroplasmaDB:BEWA_038790"/>
<dbReference type="GeneID" id="15803205"/>
<accession>L1LES4</accession>
<organism evidence="2 3">
    <name type="scientific">Theileria equi strain WA</name>
    <dbReference type="NCBI Taxonomy" id="1537102"/>
    <lineage>
        <taxon>Eukaryota</taxon>
        <taxon>Sar</taxon>
        <taxon>Alveolata</taxon>
        <taxon>Apicomplexa</taxon>
        <taxon>Aconoidasida</taxon>
        <taxon>Piroplasmida</taxon>
        <taxon>Theileriidae</taxon>
        <taxon>Theileria</taxon>
    </lineage>
</organism>
<dbReference type="Proteomes" id="UP000031512">
    <property type="component" value="Unassembled WGS sequence"/>
</dbReference>
<keyword evidence="3" id="KW-1185">Reference proteome</keyword>
<dbReference type="RefSeq" id="XP_004833293.1">
    <property type="nucleotide sequence ID" value="XM_004833236.1"/>
</dbReference>
<feature type="region of interest" description="Disordered" evidence="1">
    <location>
        <begin position="77"/>
        <end position="103"/>
    </location>
</feature>
<gene>
    <name evidence="2" type="ORF">BEWA_038790</name>
</gene>
<sequence>MKEDVADGDEAKGVKRKTETSPENPGVKVKREAVEVPVKVEDAVGTELSLENTLKKESDVVKNEGIKKEENDKDIASLEIKTQESPQSSGIESRFKPLGKHLGEGTYGQVVKALDTLTGRYV</sequence>
<evidence type="ECO:0000313" key="2">
    <source>
        <dbReference type="EMBL" id="EKX73841.1"/>
    </source>
</evidence>
<name>L1LES4_THEEQ</name>
<reference evidence="2 3" key="1">
    <citation type="journal article" date="2012" name="BMC Genomics">
        <title>Comparative genomic analysis and phylogenetic position of Theileria equi.</title>
        <authorList>
            <person name="Kappmeyer L.S."/>
            <person name="Thiagarajan M."/>
            <person name="Herndon D.R."/>
            <person name="Ramsay J.D."/>
            <person name="Caler E."/>
            <person name="Djikeng A."/>
            <person name="Gillespie J.J."/>
            <person name="Lau A.O."/>
            <person name="Roalson E.H."/>
            <person name="Silva J.C."/>
            <person name="Silva M.G."/>
            <person name="Suarez C.E."/>
            <person name="Ueti M.W."/>
            <person name="Nene V.M."/>
            <person name="Mealey R.H."/>
            <person name="Knowles D.P."/>
            <person name="Brayton K.A."/>
        </authorList>
    </citation>
    <scope>NUCLEOTIDE SEQUENCE [LARGE SCALE GENOMIC DNA]</scope>
    <source>
        <strain evidence="2 3">WA</strain>
    </source>
</reference>
<evidence type="ECO:0000313" key="3">
    <source>
        <dbReference type="Proteomes" id="UP000031512"/>
    </source>
</evidence>
<feature type="region of interest" description="Disordered" evidence="1">
    <location>
        <begin position="1"/>
        <end position="30"/>
    </location>
</feature>
<protein>
    <recommendedName>
        <fullName evidence="4">Protein kinase domain-containing protein</fullName>
    </recommendedName>
</protein>
<dbReference type="EMBL" id="ACOU01000002">
    <property type="protein sequence ID" value="EKX73841.1"/>
    <property type="molecule type" value="Genomic_DNA"/>
</dbReference>
<feature type="compositionally biased region" description="Basic and acidic residues" evidence="1">
    <location>
        <begin position="1"/>
        <end position="20"/>
    </location>
</feature>
<evidence type="ECO:0000256" key="1">
    <source>
        <dbReference type="SAM" id="MobiDB-lite"/>
    </source>
</evidence>
<proteinExistence type="predicted"/>